<dbReference type="InterPro" id="IPR004185">
    <property type="entry name" value="Glyco_hydro_13_lg-like_dom"/>
</dbReference>
<evidence type="ECO:0000313" key="7">
    <source>
        <dbReference type="Proteomes" id="UP000000787"/>
    </source>
</evidence>
<dbReference type="Gene3D" id="3.20.20.80">
    <property type="entry name" value="Glycosidases"/>
    <property type="match status" value="1"/>
</dbReference>
<evidence type="ECO:0000313" key="6">
    <source>
        <dbReference type="EMBL" id="ABX06968.1"/>
    </source>
</evidence>
<dbReference type="InterPro" id="IPR006047">
    <property type="entry name" value="GH13_cat_dom"/>
</dbReference>
<feature type="chain" id="PRO_5002735322" evidence="4">
    <location>
        <begin position="28"/>
        <end position="914"/>
    </location>
</feature>
<dbReference type="SUPFAM" id="SSF51011">
    <property type="entry name" value="Glycosyl hydrolase domain"/>
    <property type="match status" value="1"/>
</dbReference>
<reference evidence="6 7" key="1">
    <citation type="journal article" date="2011" name="Stand. Genomic Sci.">
        <title>Complete genome sequence of the filamentous gliding predatory bacterium Herpetosiphon aurantiacus type strain (114-95(T)).</title>
        <authorList>
            <person name="Kiss H."/>
            <person name="Nett M."/>
            <person name="Domin N."/>
            <person name="Martin K."/>
            <person name="Maresca J.A."/>
            <person name="Copeland A."/>
            <person name="Lapidus A."/>
            <person name="Lucas S."/>
            <person name="Berry K.W."/>
            <person name="Glavina Del Rio T."/>
            <person name="Dalin E."/>
            <person name="Tice H."/>
            <person name="Pitluck S."/>
            <person name="Richardson P."/>
            <person name="Bruce D."/>
            <person name="Goodwin L."/>
            <person name="Han C."/>
            <person name="Detter J.C."/>
            <person name="Schmutz J."/>
            <person name="Brettin T."/>
            <person name="Land M."/>
            <person name="Hauser L."/>
            <person name="Kyrpides N.C."/>
            <person name="Ivanova N."/>
            <person name="Goker M."/>
            <person name="Woyke T."/>
            <person name="Klenk H.P."/>
            <person name="Bryant D.A."/>
        </authorList>
    </citation>
    <scope>NUCLEOTIDE SEQUENCE [LARGE SCALE GENOMIC DNA]</scope>
    <source>
        <strain evidence="7">ATCC 23779 / DSM 785 / 114-95</strain>
    </source>
</reference>
<dbReference type="CAZy" id="GH13">
    <property type="family name" value="Glycoside Hydrolase Family 13"/>
</dbReference>
<dbReference type="GO" id="GO:0005975">
    <property type="term" value="P:carbohydrate metabolic process"/>
    <property type="evidence" value="ECO:0007669"/>
    <property type="project" value="InterPro"/>
</dbReference>
<dbReference type="InterPro" id="IPR045857">
    <property type="entry name" value="O16G_dom_2"/>
</dbReference>
<dbReference type="Pfam" id="PF00128">
    <property type="entry name" value="Alpha-amylase"/>
    <property type="match status" value="1"/>
</dbReference>
<evidence type="ECO:0000259" key="5">
    <source>
        <dbReference type="SMART" id="SM00642"/>
    </source>
</evidence>
<name>A9AY86_HERA2</name>
<dbReference type="eggNOG" id="COG0366">
    <property type="taxonomic scope" value="Bacteria"/>
</dbReference>
<dbReference type="SMART" id="SM00642">
    <property type="entry name" value="Aamy"/>
    <property type="match status" value="1"/>
</dbReference>
<dbReference type="InterPro" id="IPR014756">
    <property type="entry name" value="Ig_E-set"/>
</dbReference>
<gene>
    <name evidence="6" type="ordered locus">Haur_4336</name>
</gene>
<proteinExistence type="predicted"/>
<feature type="signal peptide" evidence="4">
    <location>
        <begin position="1"/>
        <end position="27"/>
    </location>
</feature>
<dbReference type="HOGENOM" id="CLU_006462_6_4_0"/>
<dbReference type="Gene3D" id="2.60.40.10">
    <property type="entry name" value="Immunoglobulins"/>
    <property type="match status" value="2"/>
</dbReference>
<dbReference type="eggNOG" id="COG3280">
    <property type="taxonomic scope" value="Bacteria"/>
</dbReference>
<dbReference type="Proteomes" id="UP000000787">
    <property type="component" value="Chromosome"/>
</dbReference>
<dbReference type="InParanoid" id="A9AY86"/>
<dbReference type="PANTHER" id="PTHR10357:SF210">
    <property type="entry name" value="MALTODEXTRIN GLUCOSIDASE"/>
    <property type="match status" value="1"/>
</dbReference>
<sequence length="914" mass="98545">MRNKRFGGLLALVLLALALLPNPKSVAAGDNNVHWDELYHAAPSANPRTELVPGESFSFQQAEVNGTIVSTTNVQISILALAGDLTSAQIRYWNGTEQIVAMSKVKTLTASFRNTASTSYDLWRGTIPAHAAGSTVYYRVRVYDGSVLALLKAQNGSYTNPRGQHVRGANYDPDDYSFTVQSGGMPTATPTIAPTATRTATPSATATRTPTPVGTISATPTPSRTPTATATNTSTPTVSATPSGACSGAAVGNNTIISSAVYHDSTNSVYRDPLGSLQAGQSASIRLRTCSNDVSAVSLSVWLTGAPFSQPSFSYPLTVVSNDGTYAMWQASVPAPSSSTDQWYQFKLTDGSTIGYYVVANTSNTGPGVWSATALDRSWKLGTVPAPPQDYAVPTWLQDAVIYQIFPDRFRDGDSSNNFNNVRVYGPNTCNGYSGAGAPNCLASIHSNWNETPTTPGYGIDFYGGDLQGIVDKINAGYFNDLGVNVLYLNPIFDASSNHGYDTNDYYGINPRFGNLAKFDEMIAAADAKGLKVILDGVFNHAGMDSIYLQGYPGYKTDRWTGINGACESDSSPYRSWFTQGSAGTSGSYPCVGGWGWKGWYGYETIPEFIENDPVKQFFYRDGSAQSPNGKSVTRFWLERGIAGWRFDVAQDITHAWWSDMRPYVKNGYGDSESLLLGEVTGGCDWGLYRAYLNQNELDSVMNYCFRDWAVSFANGNAPSSFDSSYNAFRAQMPASPWFGMMNLVSSHDSTRALRLLNDDKARMKLMVLLQMTLPGAPSVYYGDEVGVTGGGDPDNRRTYPWADKGGSPDTVMYAHFKKLIALRRTYPALSSGDVATLLVNDASKLYGYRRWKGTQEAVVVLNNGTANQTATVNVSHLANGTVLTDVLNGGSYTVSNGQLTLPVAAQSGVVLVK</sequence>
<dbReference type="GO" id="GO:0004553">
    <property type="term" value="F:hydrolase activity, hydrolyzing O-glycosyl compounds"/>
    <property type="evidence" value="ECO:0007669"/>
    <property type="project" value="InterPro"/>
</dbReference>
<dbReference type="CDD" id="cd11338">
    <property type="entry name" value="AmyAc_CMD"/>
    <property type="match status" value="1"/>
</dbReference>
<dbReference type="SUPFAM" id="SSF51445">
    <property type="entry name" value="(Trans)glycosidases"/>
    <property type="match status" value="1"/>
</dbReference>
<dbReference type="InterPro" id="IPR013780">
    <property type="entry name" value="Glyco_hydro_b"/>
</dbReference>
<dbReference type="STRING" id="316274.Haur_4336"/>
<dbReference type="BioCyc" id="HAUR316274:GHYA-4389-MONOMER"/>
<dbReference type="Gene3D" id="3.90.400.10">
    <property type="entry name" value="Oligo-1,6-glucosidase, Domain 2"/>
    <property type="match status" value="1"/>
</dbReference>
<evidence type="ECO:0000256" key="1">
    <source>
        <dbReference type="ARBA" id="ARBA00022801"/>
    </source>
</evidence>
<evidence type="ECO:0000256" key="4">
    <source>
        <dbReference type="SAM" id="SignalP"/>
    </source>
</evidence>
<dbReference type="KEGG" id="hau:Haur_4336"/>
<feature type="domain" description="Glycosyl hydrolase family 13 catalytic" evidence="5">
    <location>
        <begin position="404"/>
        <end position="824"/>
    </location>
</feature>
<protein>
    <submittedName>
        <fullName evidence="6">Alpha amylase catalytic region</fullName>
    </submittedName>
</protein>
<dbReference type="InterPro" id="IPR013783">
    <property type="entry name" value="Ig-like_fold"/>
</dbReference>
<dbReference type="PANTHER" id="PTHR10357">
    <property type="entry name" value="ALPHA-AMYLASE FAMILY MEMBER"/>
    <property type="match status" value="1"/>
</dbReference>
<keyword evidence="7" id="KW-1185">Reference proteome</keyword>
<dbReference type="CDD" id="cd02857">
    <property type="entry name" value="E_set_CDase_PDE_N"/>
    <property type="match status" value="1"/>
</dbReference>
<dbReference type="InterPro" id="IPR017853">
    <property type="entry name" value="GH"/>
</dbReference>
<dbReference type="Gene3D" id="2.60.40.1180">
    <property type="entry name" value="Golgi alpha-mannosidase II"/>
    <property type="match status" value="1"/>
</dbReference>
<dbReference type="SUPFAM" id="SSF81296">
    <property type="entry name" value="E set domains"/>
    <property type="match status" value="2"/>
</dbReference>
<dbReference type="EMBL" id="CP000875">
    <property type="protein sequence ID" value="ABX06968.1"/>
    <property type="molecule type" value="Genomic_DNA"/>
</dbReference>
<evidence type="ECO:0000256" key="3">
    <source>
        <dbReference type="SAM" id="MobiDB-lite"/>
    </source>
</evidence>
<keyword evidence="1" id="KW-0378">Hydrolase</keyword>
<dbReference type="CAZy" id="CBM34">
    <property type="family name" value="Carbohydrate-Binding Module Family 34"/>
</dbReference>
<accession>A9AY86</accession>
<dbReference type="AlphaFoldDB" id="A9AY86"/>
<evidence type="ECO:0000256" key="2">
    <source>
        <dbReference type="ARBA" id="ARBA00023295"/>
    </source>
</evidence>
<feature type="region of interest" description="Disordered" evidence="3">
    <location>
        <begin position="187"/>
        <end position="243"/>
    </location>
</feature>
<keyword evidence="4" id="KW-0732">Signal</keyword>
<keyword evidence="2" id="KW-0326">Glycosidase</keyword>
<organism evidence="6 7">
    <name type="scientific">Herpetosiphon aurantiacus (strain ATCC 23779 / DSM 785 / 114-95)</name>
    <dbReference type="NCBI Taxonomy" id="316274"/>
    <lineage>
        <taxon>Bacteria</taxon>
        <taxon>Bacillati</taxon>
        <taxon>Chloroflexota</taxon>
        <taxon>Chloroflexia</taxon>
        <taxon>Herpetosiphonales</taxon>
        <taxon>Herpetosiphonaceae</taxon>
        <taxon>Herpetosiphon</taxon>
    </lineage>
</organism>